<evidence type="ECO:0000313" key="2">
    <source>
        <dbReference type="EMBL" id="MDT9599932.1"/>
    </source>
</evidence>
<reference evidence="2 3" key="1">
    <citation type="submission" date="2023-05" db="EMBL/GenBank/DDBJ databases">
        <authorList>
            <person name="Guo Y."/>
        </authorList>
    </citation>
    <scope>NUCLEOTIDE SEQUENCE [LARGE SCALE GENOMIC DNA]</scope>
    <source>
        <strain evidence="2 3">GR2756</strain>
    </source>
</reference>
<evidence type="ECO:0000313" key="3">
    <source>
        <dbReference type="Proteomes" id="UP001259572"/>
    </source>
</evidence>
<keyword evidence="1" id="KW-1133">Transmembrane helix</keyword>
<dbReference type="Pfam" id="PF11804">
    <property type="entry name" value="DUF3325"/>
    <property type="match status" value="1"/>
</dbReference>
<keyword evidence="3" id="KW-1185">Reference proteome</keyword>
<comment type="caution">
    <text evidence="2">The sequence shown here is derived from an EMBL/GenBank/DDBJ whole genome shotgun (WGS) entry which is preliminary data.</text>
</comment>
<evidence type="ECO:0000256" key="1">
    <source>
        <dbReference type="SAM" id="Phobius"/>
    </source>
</evidence>
<gene>
    <name evidence="2" type="ORF">RQX22_13300</name>
</gene>
<dbReference type="EMBL" id="JAVUPU010000006">
    <property type="protein sequence ID" value="MDT9599932.1"/>
    <property type="molecule type" value="Genomic_DNA"/>
</dbReference>
<keyword evidence="1" id="KW-0472">Membrane</keyword>
<dbReference type="InterPro" id="IPR021762">
    <property type="entry name" value="DUF3325"/>
</dbReference>
<dbReference type="RefSeq" id="WP_315727028.1">
    <property type="nucleotide sequence ID" value="NZ_JAVUPU010000006.1"/>
</dbReference>
<name>A0ABU3Q962_9SPHN</name>
<feature type="transmembrane region" description="Helical" evidence="1">
    <location>
        <begin position="42"/>
        <end position="60"/>
    </location>
</feature>
<sequence length="86" mass="8878">MIVHALLLLLATASFLALCMATPRGAVIGHGLARKQTANLRPIGWGLIALAFAIACAWFGPGRGVILFLGYATVGGAIVVALANRH</sequence>
<accession>A0ABU3Q962</accession>
<organism evidence="2 3">
    <name type="scientific">Sphingosinicella rhizophila</name>
    <dbReference type="NCBI Taxonomy" id="3050082"/>
    <lineage>
        <taxon>Bacteria</taxon>
        <taxon>Pseudomonadati</taxon>
        <taxon>Pseudomonadota</taxon>
        <taxon>Alphaproteobacteria</taxon>
        <taxon>Sphingomonadales</taxon>
        <taxon>Sphingosinicellaceae</taxon>
        <taxon>Sphingosinicella</taxon>
    </lineage>
</organism>
<dbReference type="Proteomes" id="UP001259572">
    <property type="component" value="Unassembled WGS sequence"/>
</dbReference>
<proteinExistence type="predicted"/>
<feature type="transmembrane region" description="Helical" evidence="1">
    <location>
        <begin position="65"/>
        <end position="83"/>
    </location>
</feature>
<keyword evidence="1" id="KW-0812">Transmembrane</keyword>
<protein>
    <submittedName>
        <fullName evidence="2">DUF3325 family protein</fullName>
    </submittedName>
</protein>